<dbReference type="InterPro" id="IPR001014">
    <property type="entry name" value="Ribosomal_uL23_CS"/>
</dbReference>
<dbReference type="Pfam" id="PF00276">
    <property type="entry name" value="Ribosomal_L23"/>
    <property type="match status" value="1"/>
</dbReference>
<keyword evidence="2" id="KW-0699">rRNA-binding</keyword>
<dbReference type="EMBL" id="MH591091">
    <property type="protein sequence ID" value="AYC64242.1"/>
    <property type="molecule type" value="Genomic_DNA"/>
</dbReference>
<dbReference type="PANTHER" id="PTHR11620">
    <property type="entry name" value="60S RIBOSOMAL PROTEIN L23A"/>
    <property type="match status" value="1"/>
</dbReference>
<gene>
    <name evidence="8" type="primary">rpl23</name>
</gene>
<dbReference type="GO" id="GO:0019843">
    <property type="term" value="F:rRNA binding"/>
    <property type="evidence" value="ECO:0007669"/>
    <property type="project" value="UniProtKB-KW"/>
</dbReference>
<evidence type="ECO:0000256" key="3">
    <source>
        <dbReference type="ARBA" id="ARBA00022884"/>
    </source>
</evidence>
<reference evidence="8" key="1">
    <citation type="submission" date="2018-07" db="EMBL/GenBank/DDBJ databases">
        <authorList>
            <person name="Cremen M.C."/>
            <person name="Leliaert F."/>
            <person name="West J."/>
            <person name="Lam D.W."/>
            <person name="Shimada S."/>
            <person name="Lopez-Bautista J.M."/>
            <person name="Verbruggen H."/>
        </authorList>
    </citation>
    <scope>NUCLEOTIDE SEQUENCE</scope>
</reference>
<dbReference type="GO" id="GO:1990904">
    <property type="term" value="C:ribonucleoprotein complex"/>
    <property type="evidence" value="ECO:0007669"/>
    <property type="project" value="UniProtKB-KW"/>
</dbReference>
<reference evidence="8" key="2">
    <citation type="journal article" date="2019" name="Mol. Phylogenet. Evol.">
        <title>Reassessment of the classification of bryopsidales (chlorophyta) based on chloroplast phylogenomic analyses.</title>
        <authorList>
            <person name="Cremen M.C."/>
            <person name="Leliaert F."/>
            <person name="West J."/>
            <person name="Lam D.W."/>
            <person name="Shimada S."/>
            <person name="Lopez-Bautista J.M."/>
            <person name="Verbruggen H."/>
        </authorList>
    </citation>
    <scope>NUCLEOTIDE SEQUENCE</scope>
</reference>
<evidence type="ECO:0000256" key="1">
    <source>
        <dbReference type="ARBA" id="ARBA00006700"/>
    </source>
</evidence>
<keyword evidence="5 7" id="KW-0687">Ribonucleoprotein</keyword>
<protein>
    <recommendedName>
        <fullName evidence="6">Large ribosomal subunit protein uL23c</fullName>
    </recommendedName>
</protein>
<dbReference type="PROSITE" id="PS00050">
    <property type="entry name" value="RIBOSOMAL_L23"/>
    <property type="match status" value="1"/>
</dbReference>
<accession>A0A3S5X1K9</accession>
<evidence type="ECO:0000313" key="8">
    <source>
        <dbReference type="EMBL" id="AYC64242.1"/>
    </source>
</evidence>
<keyword evidence="4 7" id="KW-0689">Ribosomal protein</keyword>
<geneLocation type="chloroplast" evidence="8"/>
<dbReference type="GO" id="GO:0005840">
    <property type="term" value="C:ribosome"/>
    <property type="evidence" value="ECO:0007669"/>
    <property type="project" value="UniProtKB-KW"/>
</dbReference>
<organism evidence="8">
    <name type="scientific">Pseudobryopsis hainanensis</name>
    <dbReference type="NCBI Taxonomy" id="2320808"/>
    <lineage>
        <taxon>Eukaryota</taxon>
        <taxon>Viridiplantae</taxon>
        <taxon>Chlorophyta</taxon>
        <taxon>core chlorophytes</taxon>
        <taxon>Ulvophyceae</taxon>
        <taxon>TCBD clade</taxon>
        <taxon>Bryopsidales</taxon>
        <taxon>Bryopsidineae</taxon>
        <taxon>Pseudobryopsidaceae</taxon>
        <taxon>Pseudobryopsis</taxon>
    </lineage>
</organism>
<keyword evidence="8" id="KW-0150">Chloroplast</keyword>
<evidence type="ECO:0000256" key="7">
    <source>
        <dbReference type="RuleBase" id="RU003934"/>
    </source>
</evidence>
<proteinExistence type="inferred from homology"/>
<dbReference type="SUPFAM" id="SSF54189">
    <property type="entry name" value="Ribosomal proteins S24e, L23 and L15e"/>
    <property type="match status" value="1"/>
</dbReference>
<dbReference type="InterPro" id="IPR012677">
    <property type="entry name" value="Nucleotide-bd_a/b_plait_sf"/>
</dbReference>
<dbReference type="GO" id="GO:0006412">
    <property type="term" value="P:translation"/>
    <property type="evidence" value="ECO:0007669"/>
    <property type="project" value="InterPro"/>
</dbReference>
<keyword evidence="8" id="KW-0934">Plastid</keyword>
<name>A0A3S5X1K9_9CHLO</name>
<dbReference type="InterPro" id="IPR012678">
    <property type="entry name" value="Ribosomal_uL23/eL15/eS24_sf"/>
</dbReference>
<sequence>MFTEKTLRLMEQNQYTFTVCSQLSKRQIRQIIEKLYGVAIVGINTYRPARRQRRGAKFSGYRPTHKRAIVRLAAGQTLTNIDKAGL</sequence>
<keyword evidence="3" id="KW-0694">RNA-binding</keyword>
<dbReference type="Gene3D" id="3.30.70.330">
    <property type="match status" value="1"/>
</dbReference>
<evidence type="ECO:0000256" key="2">
    <source>
        <dbReference type="ARBA" id="ARBA00022730"/>
    </source>
</evidence>
<dbReference type="AlphaFoldDB" id="A0A3S5X1K9"/>
<dbReference type="InterPro" id="IPR013025">
    <property type="entry name" value="Ribosomal_uL23-like"/>
</dbReference>
<dbReference type="GO" id="GO:0003735">
    <property type="term" value="F:structural constituent of ribosome"/>
    <property type="evidence" value="ECO:0007669"/>
    <property type="project" value="InterPro"/>
</dbReference>
<evidence type="ECO:0000256" key="4">
    <source>
        <dbReference type="ARBA" id="ARBA00022980"/>
    </source>
</evidence>
<evidence type="ECO:0000256" key="6">
    <source>
        <dbReference type="ARBA" id="ARBA00035287"/>
    </source>
</evidence>
<comment type="similarity">
    <text evidence="1 7">Belongs to the universal ribosomal protein uL23 family.</text>
</comment>
<evidence type="ECO:0000256" key="5">
    <source>
        <dbReference type="ARBA" id="ARBA00023274"/>
    </source>
</evidence>